<keyword evidence="2" id="KW-0645">Protease</keyword>
<organism evidence="6 7">
    <name type="scientific">Exocentrus adspersus</name>
    <dbReference type="NCBI Taxonomy" id="1586481"/>
    <lineage>
        <taxon>Eukaryota</taxon>
        <taxon>Metazoa</taxon>
        <taxon>Ecdysozoa</taxon>
        <taxon>Arthropoda</taxon>
        <taxon>Hexapoda</taxon>
        <taxon>Insecta</taxon>
        <taxon>Pterygota</taxon>
        <taxon>Neoptera</taxon>
        <taxon>Endopterygota</taxon>
        <taxon>Coleoptera</taxon>
        <taxon>Polyphaga</taxon>
        <taxon>Cucujiformia</taxon>
        <taxon>Chrysomeloidea</taxon>
        <taxon>Cerambycidae</taxon>
        <taxon>Lamiinae</taxon>
        <taxon>Acanthocinini</taxon>
        <taxon>Exocentrus</taxon>
    </lineage>
</organism>
<dbReference type="InterPro" id="IPR022683">
    <property type="entry name" value="Calpain_III"/>
</dbReference>
<dbReference type="InterPro" id="IPR036213">
    <property type="entry name" value="Calpain_III_sf"/>
</dbReference>
<keyword evidence="7" id="KW-1185">Reference proteome</keyword>
<comment type="similarity">
    <text evidence="1">Belongs to the peptidase C2 family.</text>
</comment>
<evidence type="ECO:0000256" key="4">
    <source>
        <dbReference type="ARBA" id="ARBA00022807"/>
    </source>
</evidence>
<dbReference type="PANTHER" id="PTHR46143">
    <property type="entry name" value="CALPAIN-7"/>
    <property type="match status" value="1"/>
</dbReference>
<evidence type="ECO:0000259" key="5">
    <source>
        <dbReference type="SMART" id="SM00720"/>
    </source>
</evidence>
<dbReference type="PANTHER" id="PTHR46143:SF1">
    <property type="entry name" value="CALPAIN-7"/>
    <property type="match status" value="1"/>
</dbReference>
<proteinExistence type="inferred from homology"/>
<evidence type="ECO:0000313" key="7">
    <source>
        <dbReference type="Proteomes" id="UP001159042"/>
    </source>
</evidence>
<sequence length="204" mass="22818">MPIENVLFHIVDPPPYIDGVKINSPHYLCKIILGPSSSRRYTIVVSQYEKSTTIYYTLRAYATCPFTLTKIYDPYIIEKQLTDEWKGVTAGGCPNHPVTYSNNPKFKIEIESSSGNNQLLVELKGPKQYQLGIEAIIMQVNDETITAPFRSKSSGSYRSGYVILELENIPAGILRLIPSTFLPNQEGPFILAVKSSAPINMSRI</sequence>
<dbReference type="GO" id="GO:0006508">
    <property type="term" value="P:proteolysis"/>
    <property type="evidence" value="ECO:0007669"/>
    <property type="project" value="UniProtKB-KW"/>
</dbReference>
<accession>A0AAV8W8C4</accession>
<dbReference type="PRINTS" id="PR00704">
    <property type="entry name" value="CALPAIN"/>
</dbReference>
<evidence type="ECO:0000313" key="6">
    <source>
        <dbReference type="EMBL" id="KAJ8922898.1"/>
    </source>
</evidence>
<name>A0AAV8W8C4_9CUCU</name>
<protein>
    <recommendedName>
        <fullName evidence="5">Peptidase C2 calpain domain-containing protein</fullName>
    </recommendedName>
</protein>
<dbReference type="EMBL" id="JANEYG010000005">
    <property type="protein sequence ID" value="KAJ8922898.1"/>
    <property type="molecule type" value="Genomic_DNA"/>
</dbReference>
<dbReference type="SMART" id="SM00720">
    <property type="entry name" value="calpain_III"/>
    <property type="match status" value="1"/>
</dbReference>
<evidence type="ECO:0000256" key="3">
    <source>
        <dbReference type="ARBA" id="ARBA00022801"/>
    </source>
</evidence>
<gene>
    <name evidence="6" type="ORF">NQ315_001440</name>
</gene>
<dbReference type="Gene3D" id="2.60.120.380">
    <property type="match status" value="1"/>
</dbReference>
<dbReference type="InterPro" id="IPR022684">
    <property type="entry name" value="Calpain_cysteine_protease"/>
</dbReference>
<dbReference type="Proteomes" id="UP001159042">
    <property type="component" value="Unassembled WGS sequence"/>
</dbReference>
<dbReference type="GO" id="GO:0004198">
    <property type="term" value="F:calcium-dependent cysteine-type endopeptidase activity"/>
    <property type="evidence" value="ECO:0007669"/>
    <property type="project" value="InterPro"/>
</dbReference>
<keyword evidence="4" id="KW-0788">Thiol protease</keyword>
<reference evidence="6 7" key="1">
    <citation type="journal article" date="2023" name="Insect Mol. Biol.">
        <title>Genome sequencing provides insights into the evolution of gene families encoding plant cell wall-degrading enzymes in longhorned beetles.</title>
        <authorList>
            <person name="Shin N.R."/>
            <person name="Okamura Y."/>
            <person name="Kirsch R."/>
            <person name="Pauchet Y."/>
        </authorList>
    </citation>
    <scope>NUCLEOTIDE SEQUENCE [LARGE SCALE GENOMIC DNA]</scope>
    <source>
        <strain evidence="6">EAD_L_NR</strain>
    </source>
</reference>
<evidence type="ECO:0000256" key="1">
    <source>
        <dbReference type="ARBA" id="ARBA00007623"/>
    </source>
</evidence>
<comment type="caution">
    <text evidence="6">The sequence shown here is derived from an EMBL/GenBank/DDBJ whole genome shotgun (WGS) entry which is preliminary data.</text>
</comment>
<dbReference type="InterPro" id="IPR022682">
    <property type="entry name" value="Calpain_domain_III"/>
</dbReference>
<dbReference type="AlphaFoldDB" id="A0AAV8W8C4"/>
<keyword evidence="3" id="KW-0378">Hydrolase</keyword>
<feature type="domain" description="Peptidase C2 calpain" evidence="5">
    <location>
        <begin position="75"/>
        <end position="202"/>
    </location>
</feature>
<dbReference type="Pfam" id="PF01067">
    <property type="entry name" value="Calpain_III"/>
    <property type="match status" value="1"/>
</dbReference>
<evidence type="ECO:0000256" key="2">
    <source>
        <dbReference type="ARBA" id="ARBA00022670"/>
    </source>
</evidence>
<dbReference type="SUPFAM" id="SSF49758">
    <property type="entry name" value="Calpain large subunit, middle domain (domain III)"/>
    <property type="match status" value="2"/>
</dbReference>
<dbReference type="InterPro" id="IPR051297">
    <property type="entry name" value="PalB/RIM13"/>
</dbReference>